<feature type="transmembrane region" description="Helical" evidence="1">
    <location>
        <begin position="89"/>
        <end position="110"/>
    </location>
</feature>
<sequence>MKISPDKSCIICGFFVENPTMSGNAGYCLYYDDKHKSGESLKIPEGTEKDLAKDCEHYFRRVPTLTQGDFIQWRLNTEMVAGQRHIKKLLNMIAILGFLLSLVGFGLQLYQQKTPIQAQNSHATERGKI</sequence>
<dbReference type="Proteomes" id="UP000006732">
    <property type="component" value="Plasmid pPRO1"/>
</dbReference>
<gene>
    <name evidence="2" type="ordered locus">Ppro_3733</name>
</gene>
<evidence type="ECO:0000313" key="3">
    <source>
        <dbReference type="Proteomes" id="UP000006732"/>
    </source>
</evidence>
<proteinExistence type="predicted"/>
<evidence type="ECO:0000256" key="1">
    <source>
        <dbReference type="SAM" id="Phobius"/>
    </source>
</evidence>
<accession>A0R7W7</accession>
<name>A0R7W7_PELPD</name>
<dbReference type="OrthoDB" id="9859446at2"/>
<reference evidence="2 3" key="1">
    <citation type="submission" date="2006-10" db="EMBL/GenBank/DDBJ databases">
        <title>Complete sequence of plasmid pPRO1 of Pelobacter propionicus DSM 2379.</title>
        <authorList>
            <consortium name="US DOE Joint Genome Institute"/>
            <person name="Copeland A."/>
            <person name="Lucas S."/>
            <person name="Lapidus A."/>
            <person name="Barry K."/>
            <person name="Detter J.C."/>
            <person name="Glavina del Rio T."/>
            <person name="Hammon N."/>
            <person name="Israni S."/>
            <person name="Dalin E."/>
            <person name="Tice H."/>
            <person name="Pitluck S."/>
            <person name="Saunders E."/>
            <person name="Brettin T."/>
            <person name="Bruce D."/>
            <person name="Han C."/>
            <person name="Tapia R."/>
            <person name="Schmutz J."/>
            <person name="Larimer F."/>
            <person name="Land M."/>
            <person name="Hauser L."/>
            <person name="Kyrpides N."/>
            <person name="Kim E."/>
            <person name="Lovley D."/>
            <person name="Richardson P."/>
        </authorList>
    </citation>
    <scope>NUCLEOTIDE SEQUENCE [LARGE SCALE GENOMIC DNA]</scope>
    <source>
        <strain evidence="3">DSM 2379 / NBRC 103807 / OttBd1</strain>
        <plasmid evidence="3">Plasmid pPRO1</plasmid>
    </source>
</reference>
<keyword evidence="1" id="KW-1133">Transmembrane helix</keyword>
<keyword evidence="1" id="KW-0812">Transmembrane</keyword>
<keyword evidence="1" id="KW-0472">Membrane</keyword>
<dbReference type="AlphaFoldDB" id="A0R7W7"/>
<geneLocation type="plasmid" evidence="2 3">
    <name>pPRO1</name>
</geneLocation>
<protein>
    <submittedName>
        <fullName evidence="2">Uncharacterized protein</fullName>
    </submittedName>
</protein>
<evidence type="ECO:0000313" key="2">
    <source>
        <dbReference type="EMBL" id="ABL01324.1"/>
    </source>
</evidence>
<keyword evidence="2" id="KW-0614">Plasmid</keyword>
<dbReference type="KEGG" id="ppd:Ppro_3733"/>
<dbReference type="HOGENOM" id="CLU_1946747_0_0_7"/>
<keyword evidence="3" id="KW-1185">Reference proteome</keyword>
<organism evidence="2 3">
    <name type="scientific">Pelobacter propionicus (strain DSM 2379 / NBRC 103807 / OttBd1)</name>
    <dbReference type="NCBI Taxonomy" id="338966"/>
    <lineage>
        <taxon>Bacteria</taxon>
        <taxon>Pseudomonadati</taxon>
        <taxon>Thermodesulfobacteriota</taxon>
        <taxon>Desulfuromonadia</taxon>
        <taxon>Desulfuromonadales</taxon>
        <taxon>Desulfuromonadaceae</taxon>
        <taxon>Pelobacter</taxon>
    </lineage>
</organism>
<dbReference type="RefSeq" id="WP_011733843.1">
    <property type="nucleotide sequence ID" value="NC_008607.1"/>
</dbReference>
<dbReference type="EMBL" id="CP000483">
    <property type="protein sequence ID" value="ABL01324.1"/>
    <property type="molecule type" value="Genomic_DNA"/>
</dbReference>